<evidence type="ECO:0000256" key="1">
    <source>
        <dbReference type="SAM" id="MobiDB-lite"/>
    </source>
</evidence>
<protein>
    <submittedName>
        <fullName evidence="2">Uncharacterized protein</fullName>
    </submittedName>
</protein>
<feature type="compositionally biased region" description="Low complexity" evidence="1">
    <location>
        <begin position="50"/>
        <end position="60"/>
    </location>
</feature>
<name>A0A8S9HFN9_BRACR</name>
<dbReference type="Proteomes" id="UP000712281">
    <property type="component" value="Unassembled WGS sequence"/>
</dbReference>
<accession>A0A8S9HFN9</accession>
<feature type="compositionally biased region" description="Polar residues" evidence="1">
    <location>
        <begin position="66"/>
        <end position="77"/>
    </location>
</feature>
<evidence type="ECO:0000313" key="3">
    <source>
        <dbReference type="Proteomes" id="UP000712281"/>
    </source>
</evidence>
<organism evidence="2 3">
    <name type="scientific">Brassica cretica</name>
    <name type="common">Mustard</name>
    <dbReference type="NCBI Taxonomy" id="69181"/>
    <lineage>
        <taxon>Eukaryota</taxon>
        <taxon>Viridiplantae</taxon>
        <taxon>Streptophyta</taxon>
        <taxon>Embryophyta</taxon>
        <taxon>Tracheophyta</taxon>
        <taxon>Spermatophyta</taxon>
        <taxon>Magnoliopsida</taxon>
        <taxon>eudicotyledons</taxon>
        <taxon>Gunneridae</taxon>
        <taxon>Pentapetalae</taxon>
        <taxon>rosids</taxon>
        <taxon>malvids</taxon>
        <taxon>Brassicales</taxon>
        <taxon>Brassicaceae</taxon>
        <taxon>Brassiceae</taxon>
        <taxon>Brassica</taxon>
    </lineage>
</organism>
<gene>
    <name evidence="2" type="ORF">F2Q68_00017554</name>
</gene>
<comment type="caution">
    <text evidence="2">The sequence shown here is derived from an EMBL/GenBank/DDBJ whole genome shotgun (WGS) entry which is preliminary data.</text>
</comment>
<feature type="region of interest" description="Disordered" evidence="1">
    <location>
        <begin position="28"/>
        <end position="99"/>
    </location>
</feature>
<dbReference type="EMBL" id="QGKW02001940">
    <property type="protein sequence ID" value="KAF2555914.1"/>
    <property type="molecule type" value="Genomic_DNA"/>
</dbReference>
<sequence>MSGSNLSGSGLPSDEDPFGCFVGFGSKSSGKADNDAKNDPFGNSQSTVQSNPSSGSFSASNIDFGVQSTVPQPSSGNDDPLGMFSASSNSSAAPAEDWGFESFDGWADSGGGCSCNSCIS</sequence>
<proteinExistence type="predicted"/>
<reference evidence="2" key="1">
    <citation type="submission" date="2019-12" db="EMBL/GenBank/DDBJ databases">
        <title>Genome sequencing and annotation of Brassica cretica.</title>
        <authorList>
            <person name="Studholme D.J."/>
            <person name="Sarris P.F."/>
        </authorList>
    </citation>
    <scope>NUCLEOTIDE SEQUENCE</scope>
    <source>
        <strain evidence="2">PFS-001/15</strain>
        <tissue evidence="2">Leaf</tissue>
    </source>
</reference>
<dbReference type="AlphaFoldDB" id="A0A8S9HFN9"/>
<evidence type="ECO:0000313" key="2">
    <source>
        <dbReference type="EMBL" id="KAF2555914.1"/>
    </source>
</evidence>
<feature type="compositionally biased region" description="Low complexity" evidence="1">
    <location>
        <begin position="85"/>
        <end position="95"/>
    </location>
</feature>